<proteinExistence type="predicted"/>
<keyword evidence="2" id="KW-1185">Reference proteome</keyword>
<accession>A0ACB8L5T1</accession>
<evidence type="ECO:0000313" key="1">
    <source>
        <dbReference type="EMBL" id="KAH9768575.1"/>
    </source>
</evidence>
<evidence type="ECO:0000313" key="2">
    <source>
        <dbReference type="Proteomes" id="UP000829398"/>
    </source>
</evidence>
<dbReference type="EMBL" id="CM039173">
    <property type="protein sequence ID" value="KAH9768575.1"/>
    <property type="molecule type" value="Genomic_DNA"/>
</dbReference>
<name>A0ACB8L5T1_CITSI</name>
<sequence>MEGLKVLSTENRIGISNGKAKGEKRAKGSKIGSSPRKRLGDISNMQQLPKPSNQEAKPQQTFSVVTSDYIDKLHKENMTLMKVLTDRNKIIELSGIELQKLRINLQKVQQQNLLLAQANSQMLAELNSGKDKLKALQHELGCKNTLLKARKFVLEGKAITVTCATSENQVLADKQDEAGKFIKEQEVDNKRSHTRRRGRPSKNKSLDSSTVKAVQAREKIDNKRPCLRRRSAKFNSEEAESTEERLCLRKQSARIKSEEAEPIDERLSSKRKSASFQYEEPEQTEKRVVHTRRQSARFKSEEPEPTEDLFEIDEAKFPASPLCDEQVHENGVTSSNLSVKTEQEEGNGAVKDKTQGTTRYSGRPSRQAAVKVQSYKEIPLNAKMRREE</sequence>
<reference evidence="2" key="1">
    <citation type="journal article" date="2023" name="Hortic. Res.">
        <title>A chromosome-level phased genome enabling allele-level studies in sweet orange: a case study on citrus Huanglongbing tolerance.</title>
        <authorList>
            <person name="Wu B."/>
            <person name="Yu Q."/>
            <person name="Deng Z."/>
            <person name="Duan Y."/>
            <person name="Luo F."/>
            <person name="Gmitter F. Jr."/>
        </authorList>
    </citation>
    <scope>NUCLEOTIDE SEQUENCE [LARGE SCALE GENOMIC DNA]</scope>
    <source>
        <strain evidence="2">cv. Valencia</strain>
    </source>
</reference>
<gene>
    <name evidence="1" type="ORF">KPL71_011655</name>
</gene>
<protein>
    <submittedName>
        <fullName evidence="1">SHUGOSHIN 2</fullName>
    </submittedName>
</protein>
<dbReference type="Proteomes" id="UP000829398">
    <property type="component" value="Chromosome 4"/>
</dbReference>
<comment type="caution">
    <text evidence="1">The sequence shown here is derived from an EMBL/GenBank/DDBJ whole genome shotgun (WGS) entry which is preliminary data.</text>
</comment>
<organism evidence="1 2">
    <name type="scientific">Citrus sinensis</name>
    <name type="common">Sweet orange</name>
    <name type="synonym">Citrus aurantium var. sinensis</name>
    <dbReference type="NCBI Taxonomy" id="2711"/>
    <lineage>
        <taxon>Eukaryota</taxon>
        <taxon>Viridiplantae</taxon>
        <taxon>Streptophyta</taxon>
        <taxon>Embryophyta</taxon>
        <taxon>Tracheophyta</taxon>
        <taxon>Spermatophyta</taxon>
        <taxon>Magnoliopsida</taxon>
        <taxon>eudicotyledons</taxon>
        <taxon>Gunneridae</taxon>
        <taxon>Pentapetalae</taxon>
        <taxon>rosids</taxon>
        <taxon>malvids</taxon>
        <taxon>Sapindales</taxon>
        <taxon>Rutaceae</taxon>
        <taxon>Aurantioideae</taxon>
        <taxon>Citrus</taxon>
    </lineage>
</organism>